<gene>
    <name evidence="1" type="ORF">Mam01_58160</name>
</gene>
<proteinExistence type="predicted"/>
<protein>
    <submittedName>
        <fullName evidence="1">Uncharacterized protein</fullName>
    </submittedName>
</protein>
<comment type="caution">
    <text evidence="1">The sequence shown here is derived from an EMBL/GenBank/DDBJ whole genome shotgun (WGS) entry which is preliminary data.</text>
</comment>
<dbReference type="Proteomes" id="UP000651728">
    <property type="component" value="Unassembled WGS sequence"/>
</dbReference>
<name>A0ABQ4FLF8_9ACTN</name>
<organism evidence="1 2">
    <name type="scientific">Microbispora amethystogenes</name>
    <dbReference type="NCBI Taxonomy" id="1427754"/>
    <lineage>
        <taxon>Bacteria</taxon>
        <taxon>Bacillati</taxon>
        <taxon>Actinomycetota</taxon>
        <taxon>Actinomycetes</taxon>
        <taxon>Streptosporangiales</taxon>
        <taxon>Streptosporangiaceae</taxon>
        <taxon>Microbispora</taxon>
    </lineage>
</organism>
<evidence type="ECO:0000313" key="1">
    <source>
        <dbReference type="EMBL" id="GIH35652.1"/>
    </source>
</evidence>
<accession>A0ABQ4FLF8</accession>
<sequence>MTHDVIVATYSEYWTTLTTAGRSSPEEARSLLKRYVNGPYLDHLVAGIRQMDEQGREPYGEVIPRVKQVRVGGKHAELIDCQDTSKAGMADRRTHQLIPGTIKANSTANIKAELGQSSDGRWRVVGLSIREAACTPPSS</sequence>
<evidence type="ECO:0000313" key="2">
    <source>
        <dbReference type="Proteomes" id="UP000651728"/>
    </source>
</evidence>
<reference evidence="1 2" key="1">
    <citation type="submission" date="2021-01" db="EMBL/GenBank/DDBJ databases">
        <title>Whole genome shotgun sequence of Microbispora amethystogenes NBRC 101907.</title>
        <authorList>
            <person name="Komaki H."/>
            <person name="Tamura T."/>
        </authorList>
    </citation>
    <scope>NUCLEOTIDE SEQUENCE [LARGE SCALE GENOMIC DNA]</scope>
    <source>
        <strain evidence="1 2">NBRC 101907</strain>
    </source>
</reference>
<dbReference type="EMBL" id="BOOB01000047">
    <property type="protein sequence ID" value="GIH35652.1"/>
    <property type="molecule type" value="Genomic_DNA"/>
</dbReference>
<keyword evidence="2" id="KW-1185">Reference proteome</keyword>